<dbReference type="AlphaFoldDB" id="A0A2V4LER4"/>
<dbReference type="RefSeq" id="WP_110684115.1">
    <property type="nucleotide sequence ID" value="NZ_QJRX01000014.1"/>
</dbReference>
<organism evidence="1 2">
    <name type="scientific">Aquipseudomonas alcaligenes</name>
    <name type="common">Pseudomonas alcaligenes</name>
    <dbReference type="NCBI Taxonomy" id="43263"/>
    <lineage>
        <taxon>Bacteria</taxon>
        <taxon>Pseudomonadati</taxon>
        <taxon>Pseudomonadota</taxon>
        <taxon>Gammaproteobacteria</taxon>
        <taxon>Pseudomonadales</taxon>
        <taxon>Pseudomonadaceae</taxon>
        <taxon>Aquipseudomonas</taxon>
    </lineage>
</organism>
<comment type="caution">
    <text evidence="1">The sequence shown here is derived from an EMBL/GenBank/DDBJ whole genome shotgun (WGS) entry which is preliminary data.</text>
</comment>
<sequence length="171" mass="19354">MEPTQLHAGDSVAWERAVPGYPAADGWRLFYALIGPAQYVLEAIAAEPYRIEATAADTAAWSPGAYRWAAFVERGDTRKTVATGRLEVSPNLATAEPYDVRSHAERMLALIEAALEKRIPKDQQSYEIDGLRLDRIPIERLDALRSKYRRELMREKNRRWPTGRVVKLSMG</sequence>
<dbReference type="EMBL" id="QJRX01000014">
    <property type="protein sequence ID" value="PYC19537.1"/>
    <property type="molecule type" value="Genomic_DNA"/>
</dbReference>
<evidence type="ECO:0000313" key="1">
    <source>
        <dbReference type="EMBL" id="PYC19537.1"/>
    </source>
</evidence>
<evidence type="ECO:0000313" key="2">
    <source>
        <dbReference type="Proteomes" id="UP000248146"/>
    </source>
</evidence>
<reference evidence="1 2" key="1">
    <citation type="submission" date="2018-06" db="EMBL/GenBank/DDBJ databases">
        <title>Pseudomonas diversity within urban Lake Michigan freshwaters.</title>
        <authorList>
            <person name="Batrich M."/>
            <person name="Hatzopoulos T."/>
            <person name="Putonti C."/>
        </authorList>
    </citation>
    <scope>NUCLEOTIDE SEQUENCE [LARGE SCALE GENOMIC DNA]</scope>
    <source>
        <strain evidence="1 2">MB-090714</strain>
    </source>
</reference>
<dbReference type="OrthoDB" id="7064759at2"/>
<protein>
    <submittedName>
        <fullName evidence="1">Uncharacterized protein</fullName>
    </submittedName>
</protein>
<name>A0A2V4LER4_AQUAC</name>
<gene>
    <name evidence="1" type="ORF">DMO17_19360</name>
</gene>
<dbReference type="Proteomes" id="UP000248146">
    <property type="component" value="Unassembled WGS sequence"/>
</dbReference>
<accession>A0A2V4LER4</accession>
<proteinExistence type="predicted"/>